<evidence type="ECO:0000313" key="3">
    <source>
        <dbReference type="EMBL" id="KKA22491.1"/>
    </source>
</evidence>
<feature type="region of interest" description="Disordered" evidence="1">
    <location>
        <begin position="26"/>
        <end position="109"/>
    </location>
</feature>
<reference evidence="3 4" key="1">
    <citation type="submission" date="2015-04" db="EMBL/GenBank/DDBJ databases">
        <authorList>
            <person name="Heijne W.H."/>
            <person name="Fedorova N.D."/>
            <person name="Nierman W.C."/>
            <person name="Vollebregt A.W."/>
            <person name="Zhao Z."/>
            <person name="Wu L."/>
            <person name="Kumar M."/>
            <person name="Stam H."/>
            <person name="van den Berg M.A."/>
            <person name="Pel H.J."/>
        </authorList>
    </citation>
    <scope>NUCLEOTIDE SEQUENCE [LARGE SCALE GENOMIC DNA]</scope>
    <source>
        <strain evidence="3 4">CBS 393.64</strain>
    </source>
</reference>
<protein>
    <submittedName>
        <fullName evidence="3">dUTPase</fullName>
    </submittedName>
</protein>
<accession>A0A0F4YXB6</accession>
<dbReference type="OrthoDB" id="3257981at2759"/>
<evidence type="ECO:0000313" key="4">
    <source>
        <dbReference type="Proteomes" id="UP000053958"/>
    </source>
</evidence>
<dbReference type="EMBL" id="LASV01000141">
    <property type="protein sequence ID" value="KKA22491.1"/>
    <property type="molecule type" value="Genomic_DNA"/>
</dbReference>
<feature type="signal peptide" evidence="2">
    <location>
        <begin position="1"/>
        <end position="18"/>
    </location>
</feature>
<keyword evidence="4" id="KW-1185">Reference proteome</keyword>
<dbReference type="RefSeq" id="XP_013329103.1">
    <property type="nucleotide sequence ID" value="XM_013473649.1"/>
</dbReference>
<evidence type="ECO:0000256" key="1">
    <source>
        <dbReference type="SAM" id="MobiDB-lite"/>
    </source>
</evidence>
<comment type="caution">
    <text evidence="3">The sequence shown here is derived from an EMBL/GenBank/DDBJ whole genome shotgun (WGS) entry which is preliminary data.</text>
</comment>
<dbReference type="Proteomes" id="UP000053958">
    <property type="component" value="Unassembled WGS sequence"/>
</dbReference>
<evidence type="ECO:0000256" key="2">
    <source>
        <dbReference type="SAM" id="SignalP"/>
    </source>
</evidence>
<dbReference type="GeneID" id="25315838"/>
<dbReference type="STRING" id="1408163.A0A0F4YXB6"/>
<feature type="chain" id="PRO_5002482267" evidence="2">
    <location>
        <begin position="19"/>
        <end position="664"/>
    </location>
</feature>
<organism evidence="3 4">
    <name type="scientific">Rasamsonia emersonii (strain ATCC 16479 / CBS 393.64 / IMI 116815)</name>
    <dbReference type="NCBI Taxonomy" id="1408163"/>
    <lineage>
        <taxon>Eukaryota</taxon>
        <taxon>Fungi</taxon>
        <taxon>Dikarya</taxon>
        <taxon>Ascomycota</taxon>
        <taxon>Pezizomycotina</taxon>
        <taxon>Eurotiomycetes</taxon>
        <taxon>Eurotiomycetidae</taxon>
        <taxon>Eurotiales</taxon>
        <taxon>Trichocomaceae</taxon>
        <taxon>Rasamsonia</taxon>
    </lineage>
</organism>
<proteinExistence type="predicted"/>
<name>A0A0F4YXB6_RASE3</name>
<keyword evidence="2" id="KW-0732">Signal</keyword>
<feature type="compositionally biased region" description="Low complexity" evidence="1">
    <location>
        <begin position="26"/>
        <end position="107"/>
    </location>
</feature>
<sequence>MRLLEITLLLDLLGLATALPAHHSTTASSSHVASSSLSTHTDSSLSTHTDSPLPTHITSSLPTHSTSSLPTHSASSLPTPTGSSRATPSGSSRATPSSSARPTPTGSWQIVSCSDPTIANAAAAPSSRWQAADTDDAWNAAVEAWTGGQSQSGGVSLPFSAFISNFFHGPESWNCQDVGNVPCSTVVQCDQVDHPAGFLILNSFSSVHQLYQHMAGALDDALAQMTPNLGTFAQTFAPQLPSDTTVINNILNGIGAAVGIFSSYSWNFFLSSFFKNNAVMALTQDTINNIISFAIGTARTNLPACGFLSTQNALQTQNSVSSALGTIFGAWKGAETGYLSAIFSGNSQNNSISDLYTMIKNGSMTAIPNDIDLSNITLQAQKIMYGQLIQSAWTVAPQGLHPFILLTNDSCGPPSEDIKRNVPTDVIGKAQVCNNGQAAYIMTTVQIPGDQWPFGTLPGGTVDVLDGTKFGGVTLDDIFISSYQAYQLNNNTNGYQMPDESRFIDGHGTEGDYIFQNGIRTPGFFNLPICTDVNAAVEASSQNNPNSKWWPCDTPQGYNTGGTNIHVNNGCILINGNPTCHPDSQNIPDNQQPNNTATIYAGFSGDSTMYKVQAGCKLTAVWPHNYGDIYFGADNCLYDSQGNRIFGQCCGPNHDLVTNPYWGK</sequence>
<dbReference type="AlphaFoldDB" id="A0A0F4YXB6"/>
<gene>
    <name evidence="3" type="ORF">T310_3489</name>
</gene>